<evidence type="ECO:0000259" key="3">
    <source>
        <dbReference type="PROSITE" id="PS50115"/>
    </source>
</evidence>
<keyword evidence="1" id="KW-0479">Metal-binding</keyword>
<dbReference type="Pfam" id="PF01412">
    <property type="entry name" value="ArfGap"/>
    <property type="match status" value="1"/>
</dbReference>
<keyword evidence="1" id="KW-0863">Zinc-finger</keyword>
<comment type="caution">
    <text evidence="4">The sequence shown here is derived from an EMBL/GenBank/DDBJ whole genome shotgun (WGS) entry which is preliminary data.</text>
</comment>
<dbReference type="InterPro" id="IPR051718">
    <property type="entry name" value="ARF_GTPase-activating"/>
</dbReference>
<evidence type="ECO:0000256" key="2">
    <source>
        <dbReference type="SAM" id="MobiDB-lite"/>
    </source>
</evidence>
<dbReference type="PANTHER" id="PTHR45705">
    <property type="entry name" value="FI20236P1"/>
    <property type="match status" value="1"/>
</dbReference>
<dbReference type="OrthoDB" id="983479at2759"/>
<dbReference type="PRINTS" id="PR00405">
    <property type="entry name" value="REVINTRACTNG"/>
</dbReference>
<dbReference type="AlphaFoldDB" id="X6MX22"/>
<organism evidence="4 5">
    <name type="scientific">Reticulomyxa filosa</name>
    <dbReference type="NCBI Taxonomy" id="46433"/>
    <lineage>
        <taxon>Eukaryota</taxon>
        <taxon>Sar</taxon>
        <taxon>Rhizaria</taxon>
        <taxon>Retaria</taxon>
        <taxon>Foraminifera</taxon>
        <taxon>Monothalamids</taxon>
        <taxon>Reticulomyxidae</taxon>
        <taxon>Reticulomyxa</taxon>
    </lineage>
</organism>
<dbReference type="InterPro" id="IPR037278">
    <property type="entry name" value="ARFGAP/RecO"/>
</dbReference>
<dbReference type="PROSITE" id="PS50115">
    <property type="entry name" value="ARFGAP"/>
    <property type="match status" value="1"/>
</dbReference>
<dbReference type="Proteomes" id="UP000023152">
    <property type="component" value="Unassembled WGS sequence"/>
</dbReference>
<dbReference type="PANTHER" id="PTHR45705:SF1">
    <property type="entry name" value="FI20236P1"/>
    <property type="match status" value="1"/>
</dbReference>
<proteinExistence type="predicted"/>
<dbReference type="InterPro" id="IPR001164">
    <property type="entry name" value="ArfGAP_dom"/>
</dbReference>
<gene>
    <name evidence="4" type="ORF">RFI_18705</name>
</gene>
<dbReference type="Gene3D" id="1.10.220.150">
    <property type="entry name" value="Arf GTPase activating protein"/>
    <property type="match status" value="1"/>
</dbReference>
<dbReference type="SMART" id="SM00105">
    <property type="entry name" value="ArfGap"/>
    <property type="match status" value="1"/>
</dbReference>
<dbReference type="GO" id="GO:0005096">
    <property type="term" value="F:GTPase activator activity"/>
    <property type="evidence" value="ECO:0007669"/>
    <property type="project" value="InterPro"/>
</dbReference>
<evidence type="ECO:0000313" key="4">
    <source>
        <dbReference type="EMBL" id="ETO18563.1"/>
    </source>
</evidence>
<name>X6MX22_RETFI</name>
<dbReference type="SUPFAM" id="SSF57863">
    <property type="entry name" value="ArfGap/RecO-like zinc finger"/>
    <property type="match status" value="1"/>
</dbReference>
<feature type="domain" description="Arf-GAP" evidence="3">
    <location>
        <begin position="39"/>
        <end position="122"/>
    </location>
</feature>
<evidence type="ECO:0000313" key="5">
    <source>
        <dbReference type="Proteomes" id="UP000023152"/>
    </source>
</evidence>
<feature type="region of interest" description="Disordered" evidence="2">
    <location>
        <begin position="1"/>
        <end position="23"/>
    </location>
</feature>
<keyword evidence="5" id="KW-1185">Reference proteome</keyword>
<evidence type="ECO:0000256" key="1">
    <source>
        <dbReference type="PROSITE-ProRule" id="PRU00288"/>
    </source>
</evidence>
<protein>
    <recommendedName>
        <fullName evidence="3">Arf-GAP domain-containing protein</fullName>
    </recommendedName>
</protein>
<sequence length="122" mass="13944">MSSLRSPPLSPSYSKSVSISGYSGRTRSVGRLLLKPEKKSIQEQLKDFIYLPDNRFCADCFMPNPQWCALTHGVCICENCASVHRNLGTHISVVKSLVYDNWTEDMFEKLVLKQIFCFFEND</sequence>
<accession>X6MX22</accession>
<keyword evidence="1" id="KW-0862">Zinc</keyword>
<reference evidence="4 5" key="1">
    <citation type="journal article" date="2013" name="Curr. Biol.">
        <title>The Genome of the Foraminiferan Reticulomyxa filosa.</title>
        <authorList>
            <person name="Glockner G."/>
            <person name="Hulsmann N."/>
            <person name="Schleicher M."/>
            <person name="Noegel A.A."/>
            <person name="Eichinger L."/>
            <person name="Gallinger C."/>
            <person name="Pawlowski J."/>
            <person name="Sierra R."/>
            <person name="Euteneuer U."/>
            <person name="Pillet L."/>
            <person name="Moustafa A."/>
            <person name="Platzer M."/>
            <person name="Groth M."/>
            <person name="Szafranski K."/>
            <person name="Schliwa M."/>
        </authorList>
    </citation>
    <scope>NUCLEOTIDE SEQUENCE [LARGE SCALE GENOMIC DNA]</scope>
</reference>
<dbReference type="EMBL" id="ASPP01014729">
    <property type="protein sequence ID" value="ETO18563.1"/>
    <property type="molecule type" value="Genomic_DNA"/>
</dbReference>
<dbReference type="InterPro" id="IPR038508">
    <property type="entry name" value="ArfGAP_dom_sf"/>
</dbReference>
<dbReference type="GO" id="GO:0008270">
    <property type="term" value="F:zinc ion binding"/>
    <property type="evidence" value="ECO:0007669"/>
    <property type="project" value="UniProtKB-KW"/>
</dbReference>
<dbReference type="GO" id="GO:0005737">
    <property type="term" value="C:cytoplasm"/>
    <property type="evidence" value="ECO:0007669"/>
    <property type="project" value="TreeGrafter"/>
</dbReference>